<protein>
    <recommendedName>
        <fullName evidence="4">S-adenosyl-L-methionine-dependent methyltransferase</fullName>
    </recommendedName>
</protein>
<dbReference type="Proteomes" id="UP000447873">
    <property type="component" value="Unassembled WGS sequence"/>
</dbReference>
<evidence type="ECO:0008006" key="4">
    <source>
        <dbReference type="Google" id="ProtNLM"/>
    </source>
</evidence>
<feature type="compositionally biased region" description="Basic and acidic residues" evidence="1">
    <location>
        <begin position="112"/>
        <end position="150"/>
    </location>
</feature>
<dbReference type="PANTHER" id="PTHR43591:SF10">
    <property type="entry name" value="ABC TRANSMEMBRANE TYPE-1 DOMAIN-CONTAINING PROTEIN-RELATED"/>
    <property type="match status" value="1"/>
</dbReference>
<dbReference type="SUPFAM" id="SSF53335">
    <property type="entry name" value="S-adenosyl-L-methionine-dependent methyltransferases"/>
    <property type="match status" value="1"/>
</dbReference>
<feature type="region of interest" description="Disordered" evidence="1">
    <location>
        <begin position="1"/>
        <end position="31"/>
    </location>
</feature>
<name>A0A8H3VJH2_VENIN</name>
<evidence type="ECO:0000256" key="1">
    <source>
        <dbReference type="SAM" id="MobiDB-lite"/>
    </source>
</evidence>
<accession>A0A8H3VJH2</accession>
<dbReference type="Pfam" id="PF13489">
    <property type="entry name" value="Methyltransf_23"/>
    <property type="match status" value="1"/>
</dbReference>
<feature type="region of interest" description="Disordered" evidence="1">
    <location>
        <begin position="168"/>
        <end position="196"/>
    </location>
</feature>
<dbReference type="AlphaFoldDB" id="A0A8H3VJH2"/>
<gene>
    <name evidence="2" type="ORF">EG328_007402</name>
</gene>
<feature type="compositionally biased region" description="Polar residues" evidence="1">
    <location>
        <begin position="172"/>
        <end position="192"/>
    </location>
</feature>
<comment type="caution">
    <text evidence="2">The sequence shown here is derived from an EMBL/GenBank/DDBJ whole genome shotgun (WGS) entry which is preliminary data.</text>
</comment>
<sequence>MANSLHDSLTDTHCQKPSSPPLREKNTTPNRLNLQNIGLVEGRADGASGMSLDETIWLDSTGAPMTDPRTSPKAHNEDDADCMDIDINPLVGPSEGTRVGDVSPAGAASEAQLEKEHSLAESTRREEERSGEVEARRTGSSSHVEHDARGKGQIAVEPIVQEDHTGLPQDEAATTKQSTAHDSTLGDGQSLASKEAESFSGYAMPHEGGPSITQSEAVAALEQAEQGVVAGSDFSDDGYETDGASATSQSLATSAREFIHHHGRRYHSYKADVNPYLFPNDDREQDREDLKHAMFLKLFNKTLHFAPVPADANVLDLGTGTGIWCIDFADLYPSSTVLGIDLSPIQTVWVPPNLKFMVDDAEAEWLHPRNSFDLIHTRHTIQAFRNWPQIYERAFEHLKPGGWMESQEIDHVPQCSDGTMKDDNLILAYWLNVNAGLKQLGVDFRQAPGLAGMMRAAGFINVTERMFFTPIGPWPKNRALKEVGLYWRATIMEGVEAIALGPMIRGLGWRKEEVEVFIAGVRKAYLETTKEVHAWMPFYVVYGQKPHTA</sequence>
<organism evidence="2 3">
    <name type="scientific">Venturia inaequalis</name>
    <name type="common">Apple scab fungus</name>
    <dbReference type="NCBI Taxonomy" id="5025"/>
    <lineage>
        <taxon>Eukaryota</taxon>
        <taxon>Fungi</taxon>
        <taxon>Dikarya</taxon>
        <taxon>Ascomycota</taxon>
        <taxon>Pezizomycotina</taxon>
        <taxon>Dothideomycetes</taxon>
        <taxon>Pleosporomycetidae</taxon>
        <taxon>Venturiales</taxon>
        <taxon>Venturiaceae</taxon>
        <taxon>Venturia</taxon>
    </lineage>
</organism>
<dbReference type="InterPro" id="IPR029063">
    <property type="entry name" value="SAM-dependent_MTases_sf"/>
</dbReference>
<dbReference type="PANTHER" id="PTHR43591">
    <property type="entry name" value="METHYLTRANSFERASE"/>
    <property type="match status" value="1"/>
</dbReference>
<evidence type="ECO:0000313" key="2">
    <source>
        <dbReference type="EMBL" id="KAE9988798.1"/>
    </source>
</evidence>
<dbReference type="CDD" id="cd02440">
    <property type="entry name" value="AdoMet_MTases"/>
    <property type="match status" value="1"/>
</dbReference>
<evidence type="ECO:0000313" key="3">
    <source>
        <dbReference type="Proteomes" id="UP000447873"/>
    </source>
</evidence>
<feature type="region of interest" description="Disordered" evidence="1">
    <location>
        <begin position="59"/>
        <end position="81"/>
    </location>
</feature>
<dbReference type="Gene3D" id="3.40.50.150">
    <property type="entry name" value="Vaccinia Virus protein VP39"/>
    <property type="match status" value="1"/>
</dbReference>
<feature type="region of interest" description="Disordered" evidence="1">
    <location>
        <begin position="94"/>
        <end position="153"/>
    </location>
</feature>
<proteinExistence type="predicted"/>
<dbReference type="EMBL" id="WNWS01000004">
    <property type="protein sequence ID" value="KAE9988798.1"/>
    <property type="molecule type" value="Genomic_DNA"/>
</dbReference>
<reference evidence="2 3" key="1">
    <citation type="submission" date="2018-12" db="EMBL/GenBank/DDBJ databases">
        <title>Venturia inaequalis Genome Resource.</title>
        <authorList>
            <person name="Lichtner F.J."/>
        </authorList>
    </citation>
    <scope>NUCLEOTIDE SEQUENCE [LARGE SCALE GENOMIC DNA]</scope>
    <source>
        <strain evidence="2 3">120213</strain>
    </source>
</reference>
<dbReference type="GO" id="GO:0008168">
    <property type="term" value="F:methyltransferase activity"/>
    <property type="evidence" value="ECO:0007669"/>
    <property type="project" value="TreeGrafter"/>
</dbReference>